<dbReference type="EMBL" id="PHHF01000027">
    <property type="protein sequence ID" value="PTD25003.1"/>
    <property type="molecule type" value="Genomic_DNA"/>
</dbReference>
<dbReference type="Pfam" id="PF00903">
    <property type="entry name" value="Glyoxalase"/>
    <property type="match status" value="1"/>
</dbReference>
<dbReference type="Proteomes" id="UP000241206">
    <property type="component" value="Unassembled WGS sequence"/>
</dbReference>
<keyword evidence="3" id="KW-1185">Reference proteome</keyword>
<evidence type="ECO:0000313" key="2">
    <source>
        <dbReference type="EMBL" id="PTD25003.1"/>
    </source>
</evidence>
<dbReference type="PROSITE" id="PS51819">
    <property type="entry name" value="VOC"/>
    <property type="match status" value="1"/>
</dbReference>
<proteinExistence type="predicted"/>
<dbReference type="CDD" id="cd07246">
    <property type="entry name" value="VOC_like"/>
    <property type="match status" value="1"/>
</dbReference>
<dbReference type="InterPro" id="IPR004360">
    <property type="entry name" value="Glyas_Fos-R_dOase_dom"/>
</dbReference>
<feature type="domain" description="VOC" evidence="1">
    <location>
        <begin position="8"/>
        <end position="132"/>
    </location>
</feature>
<accession>A0A2T4I584</accession>
<dbReference type="Gene3D" id="3.30.720.110">
    <property type="match status" value="1"/>
</dbReference>
<dbReference type="AlphaFoldDB" id="A0A2T4I584"/>
<gene>
    <name evidence="2" type="ORF">CV103_06785</name>
</gene>
<comment type="caution">
    <text evidence="2">The sequence shown here is derived from an EMBL/GenBank/DDBJ whole genome shotgun (WGS) entry which is preliminary data.</text>
</comment>
<dbReference type="SUPFAM" id="SSF54593">
    <property type="entry name" value="Glyoxalase/Bleomycin resistance protein/Dihydroxybiphenyl dioxygenase"/>
    <property type="match status" value="1"/>
</dbReference>
<dbReference type="InterPro" id="IPR029068">
    <property type="entry name" value="Glyas_Bleomycin-R_OHBP_Dase"/>
</dbReference>
<organism evidence="2 3">
    <name type="scientific">Edaphosphingomonas fennica</name>
    <dbReference type="NCBI Taxonomy" id="114404"/>
    <lineage>
        <taxon>Bacteria</taxon>
        <taxon>Pseudomonadati</taxon>
        <taxon>Pseudomonadota</taxon>
        <taxon>Alphaproteobacteria</taxon>
        <taxon>Sphingomonadales</taxon>
        <taxon>Rhizorhabdaceae</taxon>
        <taxon>Edaphosphingomonas</taxon>
    </lineage>
</organism>
<evidence type="ECO:0000259" key="1">
    <source>
        <dbReference type="PROSITE" id="PS51819"/>
    </source>
</evidence>
<sequence>MVDPIPAGYHSVTPYLVVDDGAAAIEFYKQAFGAEEVLRMPMGDRIGHAEIKIGDSHVMLADEWPDMDHLGPRSRGGTTVSLLIYLPDVDAAFARAIEAGGREDRAVADQFYGDRAGTLTDPFGHQWTLATHVEDVSIEECRRRLDEMTAKA</sequence>
<evidence type="ECO:0000313" key="3">
    <source>
        <dbReference type="Proteomes" id="UP000241206"/>
    </source>
</evidence>
<dbReference type="InterPro" id="IPR037523">
    <property type="entry name" value="VOC_core"/>
</dbReference>
<dbReference type="PANTHER" id="PTHR34109">
    <property type="entry name" value="BNAUNNG04460D PROTEIN-RELATED"/>
    <property type="match status" value="1"/>
</dbReference>
<dbReference type="Gene3D" id="3.30.720.120">
    <property type="match status" value="1"/>
</dbReference>
<dbReference type="PANTHER" id="PTHR34109:SF1">
    <property type="entry name" value="VOC DOMAIN-CONTAINING PROTEIN"/>
    <property type="match status" value="1"/>
</dbReference>
<reference evidence="2 3" key="1">
    <citation type="submission" date="2017-11" db="EMBL/GenBank/DDBJ databases">
        <title>Sphingomonas oleivorans sp. nov., isolated from oil-contaminated soil.</title>
        <authorList>
            <person name="Wang L."/>
            <person name="Chen L."/>
        </authorList>
    </citation>
    <scope>NUCLEOTIDE SEQUENCE [LARGE SCALE GENOMIC DNA]</scope>
    <source>
        <strain evidence="2 3">K101</strain>
    </source>
</reference>
<protein>
    <submittedName>
        <fullName evidence="2">Glyoxalase</fullName>
    </submittedName>
</protein>
<name>A0A2T4I584_9SPHN</name>
<dbReference type="RefSeq" id="WP_107394408.1">
    <property type="nucleotide sequence ID" value="NZ_PHHF01000027.1"/>
</dbReference>